<dbReference type="PANTHER" id="PTHR31061:SF24">
    <property type="entry name" value="LD22376P"/>
    <property type="match status" value="1"/>
</dbReference>
<feature type="transmembrane region" description="Helical" evidence="1">
    <location>
        <begin position="268"/>
        <end position="287"/>
    </location>
</feature>
<gene>
    <name evidence="2" type="ORF">A3860_01685</name>
</gene>
<dbReference type="STRING" id="1703345.A3860_01685"/>
<dbReference type="AlphaFoldDB" id="A0A1V9G9F4"/>
<feature type="transmembrane region" description="Helical" evidence="1">
    <location>
        <begin position="205"/>
        <end position="223"/>
    </location>
</feature>
<evidence type="ECO:0000313" key="3">
    <source>
        <dbReference type="Proteomes" id="UP000192796"/>
    </source>
</evidence>
<evidence type="ECO:0008006" key="4">
    <source>
        <dbReference type="Google" id="ProtNLM"/>
    </source>
</evidence>
<dbReference type="Proteomes" id="UP000192796">
    <property type="component" value="Unassembled WGS sequence"/>
</dbReference>
<name>A0A1V9G9F4_9BACT</name>
<evidence type="ECO:0000313" key="2">
    <source>
        <dbReference type="EMBL" id="OQP67096.1"/>
    </source>
</evidence>
<feature type="transmembrane region" description="Helical" evidence="1">
    <location>
        <begin position="125"/>
        <end position="143"/>
    </location>
</feature>
<evidence type="ECO:0000256" key="1">
    <source>
        <dbReference type="SAM" id="Phobius"/>
    </source>
</evidence>
<keyword evidence="1" id="KW-0472">Membrane</keyword>
<keyword evidence="1" id="KW-1133">Transmembrane helix</keyword>
<reference evidence="2 3" key="1">
    <citation type="submission" date="2016-03" db="EMBL/GenBank/DDBJ databases">
        <title>Niastella vici sp. nov., isolated from farmland soil.</title>
        <authorList>
            <person name="Chen L."/>
            <person name="Wang D."/>
            <person name="Yang S."/>
            <person name="Wang G."/>
        </authorList>
    </citation>
    <scope>NUCLEOTIDE SEQUENCE [LARGE SCALE GENOMIC DNA]</scope>
    <source>
        <strain evidence="2 3">DJ57</strain>
    </source>
</reference>
<feature type="transmembrane region" description="Helical" evidence="1">
    <location>
        <begin position="148"/>
        <end position="166"/>
    </location>
</feature>
<dbReference type="RefSeq" id="WP_081145150.1">
    <property type="nucleotide sequence ID" value="NZ_LVYD01000001.1"/>
</dbReference>
<feature type="transmembrane region" description="Helical" evidence="1">
    <location>
        <begin position="341"/>
        <end position="361"/>
    </location>
</feature>
<proteinExistence type="predicted"/>
<dbReference type="PANTHER" id="PTHR31061">
    <property type="entry name" value="LD22376P"/>
    <property type="match status" value="1"/>
</dbReference>
<feature type="transmembrane region" description="Helical" evidence="1">
    <location>
        <begin position="307"/>
        <end position="329"/>
    </location>
</feature>
<organism evidence="2 3">
    <name type="scientific">Niastella vici</name>
    <dbReference type="NCBI Taxonomy" id="1703345"/>
    <lineage>
        <taxon>Bacteria</taxon>
        <taxon>Pseudomonadati</taxon>
        <taxon>Bacteroidota</taxon>
        <taxon>Chitinophagia</taxon>
        <taxon>Chitinophagales</taxon>
        <taxon>Chitinophagaceae</taxon>
        <taxon>Niastella</taxon>
    </lineage>
</organism>
<feature type="transmembrane region" description="Helical" evidence="1">
    <location>
        <begin position="7"/>
        <end position="26"/>
    </location>
</feature>
<comment type="caution">
    <text evidence="2">The sequence shown here is derived from an EMBL/GenBank/DDBJ whole genome shotgun (WGS) entry which is preliminary data.</text>
</comment>
<keyword evidence="1" id="KW-0812">Transmembrane</keyword>
<feature type="transmembrane region" description="Helical" evidence="1">
    <location>
        <begin position="235"/>
        <end position="256"/>
    </location>
</feature>
<sequence>MNLNPSYRYVALDVFRGLTICLMILVNAQGDHQYTYALLRHADWNGFTPADWVFPSFLFAVGNALCFAVKKWETMPQPQVLAKIFKRSGLLFLLGFLLYWFPFVTFWSGGHIALKPFSETRVMGVLQRIALCYCLAALLVYYLKDKGAFIVSAIILIAYHFILLWFGEPGNELSMTGNAGTRLDLWLLGANHMSHGEVVPFEPEGLLSTLPAIANVVAGYLVGRYIQQAGKTVKMLVRLLMTGGGLIVLALCWNISFPINRNLWSSSFVLLTVGLDLIILAAIIYVIDFRRITRFSYFFEVFGKNALFIYLLSEMAAILMRGVHIYGFIYDHIFKFTGMYFGSLLFSGWFMFMCWLAGWWLNKRKIYIRV</sequence>
<accession>A0A1V9G9F4</accession>
<dbReference type="EMBL" id="LVYD01000001">
    <property type="protein sequence ID" value="OQP67096.1"/>
    <property type="molecule type" value="Genomic_DNA"/>
</dbReference>
<protein>
    <recommendedName>
        <fullName evidence="4">DUF5009 domain-containing protein</fullName>
    </recommendedName>
</protein>
<feature type="transmembrane region" description="Helical" evidence="1">
    <location>
        <begin position="90"/>
        <end position="113"/>
    </location>
</feature>
<feature type="transmembrane region" description="Helical" evidence="1">
    <location>
        <begin position="52"/>
        <end position="69"/>
    </location>
</feature>
<keyword evidence="3" id="KW-1185">Reference proteome</keyword>